<dbReference type="InterPro" id="IPR016135">
    <property type="entry name" value="UBQ-conjugating_enzyme/RWD"/>
</dbReference>
<dbReference type="InterPro" id="IPR006575">
    <property type="entry name" value="RWD_dom"/>
</dbReference>
<dbReference type="Gene3D" id="3.30.930.10">
    <property type="entry name" value="Bira Bifunctional Protein, Domain 2"/>
    <property type="match status" value="1"/>
</dbReference>
<dbReference type="GO" id="GO:0005829">
    <property type="term" value="C:cytosol"/>
    <property type="evidence" value="ECO:0007669"/>
    <property type="project" value="TreeGrafter"/>
</dbReference>
<dbReference type="Pfam" id="PF05773">
    <property type="entry name" value="RWD"/>
    <property type="match status" value="1"/>
</dbReference>
<keyword evidence="4 9" id="KW-0547">Nucleotide-binding</keyword>
<dbReference type="FunFam" id="3.30.200.20:FF:000304">
    <property type="entry name" value="eIF-2-alpha kinase GCN2"/>
    <property type="match status" value="1"/>
</dbReference>
<dbReference type="GO" id="GO:0004694">
    <property type="term" value="F:eukaryotic translation initiation factor 2alpha kinase activity"/>
    <property type="evidence" value="ECO:0007669"/>
    <property type="project" value="TreeGrafter"/>
</dbReference>
<dbReference type="PROSITE" id="PS00109">
    <property type="entry name" value="PROTEIN_KINASE_TYR"/>
    <property type="match status" value="1"/>
</dbReference>
<evidence type="ECO:0000259" key="12">
    <source>
        <dbReference type="PROSITE" id="PS50908"/>
    </source>
</evidence>
<feature type="compositionally biased region" description="Basic residues" evidence="10">
    <location>
        <begin position="1"/>
        <end position="21"/>
    </location>
</feature>
<dbReference type="FunFam" id="1.10.510.10:FF:000539">
    <property type="entry name" value="eIF-2-alpha kinase GCN2"/>
    <property type="match status" value="1"/>
</dbReference>
<evidence type="ECO:0000256" key="4">
    <source>
        <dbReference type="ARBA" id="ARBA00022741"/>
    </source>
</evidence>
<proteinExistence type="predicted"/>
<dbReference type="InterPro" id="IPR011009">
    <property type="entry name" value="Kinase-like_dom_sf"/>
</dbReference>
<dbReference type="CDD" id="cd14046">
    <property type="entry name" value="STKc_EIF2AK4_GCN2_rpt2"/>
    <property type="match status" value="1"/>
</dbReference>
<feature type="domain" description="RWD" evidence="12">
    <location>
        <begin position="39"/>
        <end position="148"/>
    </location>
</feature>
<dbReference type="Proteomes" id="UP001159364">
    <property type="component" value="Linkage Group LG01"/>
</dbReference>
<evidence type="ECO:0000256" key="1">
    <source>
        <dbReference type="ARBA" id="ARBA00012513"/>
    </source>
</evidence>
<dbReference type="Gene3D" id="1.10.510.10">
    <property type="entry name" value="Transferase(Phosphotransferase) domain 1"/>
    <property type="match status" value="1"/>
</dbReference>
<dbReference type="Gene3D" id="3.30.200.20">
    <property type="entry name" value="Phosphorylase Kinase, domain 1"/>
    <property type="match status" value="1"/>
</dbReference>
<keyword evidence="6 9" id="KW-0067">ATP-binding</keyword>
<dbReference type="EMBL" id="JAIWQS010000001">
    <property type="protein sequence ID" value="KAJ8774874.1"/>
    <property type="molecule type" value="Genomic_DNA"/>
</dbReference>
<dbReference type="GO" id="GO:0005634">
    <property type="term" value="C:nucleus"/>
    <property type="evidence" value="ECO:0007669"/>
    <property type="project" value="TreeGrafter"/>
</dbReference>
<dbReference type="FunFam" id="3.10.110.10:FF:000050">
    <property type="entry name" value="eIF-2-alpha kinase GCN2"/>
    <property type="match status" value="1"/>
</dbReference>
<comment type="catalytic activity">
    <reaction evidence="7">
        <text>L-threonyl-[protein] + ATP = O-phospho-L-threonyl-[protein] + ADP + H(+)</text>
        <dbReference type="Rhea" id="RHEA:46608"/>
        <dbReference type="Rhea" id="RHEA-COMP:11060"/>
        <dbReference type="Rhea" id="RHEA-COMP:11605"/>
        <dbReference type="ChEBI" id="CHEBI:15378"/>
        <dbReference type="ChEBI" id="CHEBI:30013"/>
        <dbReference type="ChEBI" id="CHEBI:30616"/>
        <dbReference type="ChEBI" id="CHEBI:61977"/>
        <dbReference type="ChEBI" id="CHEBI:456216"/>
        <dbReference type="EC" id="2.7.11.1"/>
    </reaction>
</comment>
<evidence type="ECO:0000256" key="8">
    <source>
        <dbReference type="ARBA" id="ARBA00048679"/>
    </source>
</evidence>
<feature type="domain" description="Protein kinase" evidence="11">
    <location>
        <begin position="415"/>
        <end position="720"/>
    </location>
</feature>
<reference evidence="13 14" key="1">
    <citation type="submission" date="2021-09" db="EMBL/GenBank/DDBJ databases">
        <title>Genomic insights and catalytic innovation underlie evolution of tropane alkaloids biosynthesis.</title>
        <authorList>
            <person name="Wang Y.-J."/>
            <person name="Tian T."/>
            <person name="Huang J.-P."/>
            <person name="Huang S.-X."/>
        </authorList>
    </citation>
    <scope>NUCLEOTIDE SEQUENCE [LARGE SCALE GENOMIC DNA]</scope>
    <source>
        <strain evidence="13">KIB-2018</strain>
        <tissue evidence="13">Leaf</tissue>
    </source>
</reference>
<keyword evidence="5" id="KW-0418">Kinase</keyword>
<dbReference type="InterPro" id="IPR050339">
    <property type="entry name" value="CC_SR_Kinase"/>
</dbReference>
<dbReference type="Gene3D" id="3.10.110.10">
    <property type="entry name" value="Ubiquitin Conjugating Enzyme"/>
    <property type="match status" value="1"/>
</dbReference>
<dbReference type="AlphaFoldDB" id="A0AAV8U9Q5"/>
<keyword evidence="14" id="KW-1185">Reference proteome</keyword>
<dbReference type="PROSITE" id="PS50908">
    <property type="entry name" value="RWD"/>
    <property type="match status" value="1"/>
</dbReference>
<dbReference type="InterPro" id="IPR045864">
    <property type="entry name" value="aa-tRNA-synth_II/BPL/LPL"/>
</dbReference>
<evidence type="ECO:0000256" key="6">
    <source>
        <dbReference type="ARBA" id="ARBA00022840"/>
    </source>
</evidence>
<evidence type="ECO:0000256" key="7">
    <source>
        <dbReference type="ARBA" id="ARBA00047899"/>
    </source>
</evidence>
<dbReference type="GO" id="GO:0005524">
    <property type="term" value="F:ATP binding"/>
    <property type="evidence" value="ECO:0007669"/>
    <property type="project" value="UniProtKB-UniRule"/>
</dbReference>
<dbReference type="InterPro" id="IPR017441">
    <property type="entry name" value="Protein_kinase_ATP_BS"/>
</dbReference>
<evidence type="ECO:0000256" key="10">
    <source>
        <dbReference type="SAM" id="MobiDB-lite"/>
    </source>
</evidence>
<keyword evidence="2" id="KW-0723">Serine/threonine-protein kinase</keyword>
<dbReference type="InterPro" id="IPR000719">
    <property type="entry name" value="Prot_kinase_dom"/>
</dbReference>
<protein>
    <recommendedName>
        <fullName evidence="1">non-specific serine/threonine protein kinase</fullName>
        <ecNumber evidence="1">2.7.11.1</ecNumber>
    </recommendedName>
</protein>
<evidence type="ECO:0000259" key="11">
    <source>
        <dbReference type="PROSITE" id="PS50011"/>
    </source>
</evidence>
<evidence type="ECO:0000313" key="13">
    <source>
        <dbReference type="EMBL" id="KAJ8774874.1"/>
    </source>
</evidence>
<feature type="region of interest" description="Disordered" evidence="10">
    <location>
        <begin position="252"/>
        <end position="279"/>
    </location>
</feature>
<feature type="region of interest" description="Disordered" evidence="10">
    <location>
        <begin position="1"/>
        <end position="28"/>
    </location>
</feature>
<dbReference type="EC" id="2.7.11.1" evidence="1"/>
<evidence type="ECO:0000313" key="14">
    <source>
        <dbReference type="Proteomes" id="UP001159364"/>
    </source>
</evidence>
<dbReference type="PROSITE" id="PS00107">
    <property type="entry name" value="PROTEIN_KINASE_ATP"/>
    <property type="match status" value="1"/>
</dbReference>
<dbReference type="PANTHER" id="PTHR11042">
    <property type="entry name" value="EUKARYOTIC TRANSLATION INITIATION FACTOR 2-ALPHA KINASE EIF2-ALPHA KINASE -RELATED"/>
    <property type="match status" value="1"/>
</dbReference>
<keyword evidence="3" id="KW-0808">Transferase</keyword>
<feature type="binding site" evidence="9">
    <location>
        <position position="445"/>
    </location>
    <ligand>
        <name>ATP</name>
        <dbReference type="ChEBI" id="CHEBI:30616"/>
    </ligand>
</feature>
<dbReference type="GO" id="GO:0009893">
    <property type="term" value="P:positive regulation of metabolic process"/>
    <property type="evidence" value="ECO:0007669"/>
    <property type="project" value="UniProtKB-ARBA"/>
</dbReference>
<dbReference type="SUPFAM" id="SSF55681">
    <property type="entry name" value="Class II aaRS and biotin synthetases"/>
    <property type="match status" value="1"/>
</dbReference>
<dbReference type="PANTHER" id="PTHR11042:SF136">
    <property type="entry name" value="EIF-2-ALPHA KINASE GCN2"/>
    <property type="match status" value="1"/>
</dbReference>
<dbReference type="CDD" id="cd23818">
    <property type="entry name" value="RWD_RNF25"/>
    <property type="match status" value="1"/>
</dbReference>
<dbReference type="SUPFAM" id="SSF54495">
    <property type="entry name" value="UBC-like"/>
    <property type="match status" value="1"/>
</dbReference>
<evidence type="ECO:0000256" key="3">
    <source>
        <dbReference type="ARBA" id="ARBA00022679"/>
    </source>
</evidence>
<dbReference type="InterPro" id="IPR008266">
    <property type="entry name" value="Tyr_kinase_AS"/>
</dbReference>
<dbReference type="SUPFAM" id="SSF56112">
    <property type="entry name" value="Protein kinase-like (PK-like)"/>
    <property type="match status" value="1"/>
</dbReference>
<organism evidence="13 14">
    <name type="scientific">Erythroxylum novogranatense</name>
    <dbReference type="NCBI Taxonomy" id="1862640"/>
    <lineage>
        <taxon>Eukaryota</taxon>
        <taxon>Viridiplantae</taxon>
        <taxon>Streptophyta</taxon>
        <taxon>Embryophyta</taxon>
        <taxon>Tracheophyta</taxon>
        <taxon>Spermatophyta</taxon>
        <taxon>Magnoliopsida</taxon>
        <taxon>eudicotyledons</taxon>
        <taxon>Gunneridae</taxon>
        <taxon>Pentapetalae</taxon>
        <taxon>rosids</taxon>
        <taxon>fabids</taxon>
        <taxon>Malpighiales</taxon>
        <taxon>Erythroxylaceae</taxon>
        <taxon>Erythroxylum</taxon>
    </lineage>
</organism>
<accession>A0AAV8U9Q5</accession>
<dbReference type="Pfam" id="PF00069">
    <property type="entry name" value="Pkinase"/>
    <property type="match status" value="1"/>
</dbReference>
<comment type="catalytic activity">
    <reaction evidence="8">
        <text>L-seryl-[protein] + ATP = O-phospho-L-seryl-[protein] + ADP + H(+)</text>
        <dbReference type="Rhea" id="RHEA:17989"/>
        <dbReference type="Rhea" id="RHEA-COMP:9863"/>
        <dbReference type="Rhea" id="RHEA-COMP:11604"/>
        <dbReference type="ChEBI" id="CHEBI:15378"/>
        <dbReference type="ChEBI" id="CHEBI:29999"/>
        <dbReference type="ChEBI" id="CHEBI:30616"/>
        <dbReference type="ChEBI" id="CHEBI:83421"/>
        <dbReference type="ChEBI" id="CHEBI:456216"/>
        <dbReference type="EC" id="2.7.11.1"/>
    </reaction>
</comment>
<feature type="compositionally biased region" description="Polar residues" evidence="10">
    <location>
        <begin position="257"/>
        <end position="272"/>
    </location>
</feature>
<sequence length="1078" mass="122604">MGRNTKKKKKGGHGGGGRRSKALKDHSCGAGDDGELLEEEITALCAIYQEDCKIVSDSPPQIIIKIRPYLKDKGNEDVDISALLSVRCLPGYPYKRPKLEIVPEEGLTKNDADKLLSLLHDQANSNAQEGRVMIHNLVEAAQEFLSGIKPLAPDPLLLASQDHTISKSTSFVYGFLDLFSGCGVSWQWGIAVDDNMGINSSLMSHPRDGSRVGYGIQEMKLDKITRSFASLDTKQDPWGSAITKLDTLEEESEDNNKLISTTNSQRSLTQDSVGDDVKGEDVSCDQFEVEDDDDDVDFGTEIRDSMSSSFIDHNQTSQDIRKDLLMVHLLRLVCASKGAIADSLPEITNELCSLGIFSEYTRDLASKPSLIFNKTFDSVFYQNMVSSSLSQFWKSTLDLGGSSTSSPSSRYLNDFEELRSIGQGGFGHVVLCKNKLDGRHYAVKKVRLKDKNLPVDDRILREVATLSRLQHQHVVRYYQAWFETGVADSCDDSLWGSGTVVSSSLSHKVVNSADVEKESKLESTYLYIQMEYCPRTLRQVFESYNHFDEELAWHWFRQIVEGLAHIHGQGIIHRDLTPNNIFFDARNDIKIGDFGLAKFLKLEQLDHDSTLPLDSTGFSVDGTGQVGTYLYTAPEIEQGWPKINEKVDMYSLGVVFFELWHPFGTAMERQVILFDLKQKGELPSSWVDQFRDQETLMRKLMSPNPSDRPSAVDLLKSAFPRSMESELLDNILRTMHTSENNSVYDKVVSAIFDEEVLEKSIPYQDMGIFRRGRNDTSAIQYLDSNTKLRDYVVEFTREVFRLHCAKHLEFTSMRLLDDCPNFSRNTIKLLTSGGDLIELCHELRLPFVCWFCKNLLLDREFQSQRESSFKRYDVSHVYRRSVGHSPPNRYAQGDFDIIRGASALTEAEITKVTLDITTHFFHPDECHIHVNHGKLLDAIWSWAGIEPMQRQKVAEVLSMMVPLRPQSSERELKWVEIRRQLLQELNLAEVVVNRLRTVGLRFCGPADQALPRLRGALPVDKYTRKALDELSNLFIYLRVWMIEKHVYIDPLMPPTESYHRDLFFQYVSLERTFGRGLR</sequence>
<gene>
    <name evidence="13" type="ORF">K2173_018133</name>
</gene>
<evidence type="ECO:0000256" key="9">
    <source>
        <dbReference type="PROSITE-ProRule" id="PRU10141"/>
    </source>
</evidence>
<name>A0AAV8U9Q5_9ROSI</name>
<evidence type="ECO:0000256" key="5">
    <source>
        <dbReference type="ARBA" id="ARBA00022777"/>
    </source>
</evidence>
<dbReference type="PROSITE" id="PS50011">
    <property type="entry name" value="PROTEIN_KINASE_DOM"/>
    <property type="match status" value="1"/>
</dbReference>
<dbReference type="SMART" id="SM00591">
    <property type="entry name" value="RWD"/>
    <property type="match status" value="1"/>
</dbReference>
<comment type="caution">
    <text evidence="13">The sequence shown here is derived from an EMBL/GenBank/DDBJ whole genome shotgun (WGS) entry which is preliminary data.</text>
</comment>
<evidence type="ECO:0000256" key="2">
    <source>
        <dbReference type="ARBA" id="ARBA00022527"/>
    </source>
</evidence>